<evidence type="ECO:0000313" key="2">
    <source>
        <dbReference type="Proteomes" id="UP000183407"/>
    </source>
</evidence>
<gene>
    <name evidence="1" type="ORF">SAMN04490220_0404</name>
</gene>
<accession>A0A1H4IT61</accession>
<dbReference type="EMBL" id="FNTL01000002">
    <property type="protein sequence ID" value="SEB36478.1"/>
    <property type="molecule type" value="Genomic_DNA"/>
</dbReference>
<protein>
    <submittedName>
        <fullName evidence="1">Uncharacterized protein</fullName>
    </submittedName>
</protein>
<name>A0A1H4IT61_RHOJO</name>
<sequence length="112" mass="11161">MREECKLLRRRLRGKSVHGGKVASIGLVPGVAIGGGQYVSVEPQVDWGGATLAGMAALSDGAIAAGGLGSAGNTVLNAEFGGIAGAGVLPSTASRVTGEMISRGRIGNFLVR</sequence>
<organism evidence="1 2">
    <name type="scientific">Rhodococcus jostii</name>
    <dbReference type="NCBI Taxonomy" id="132919"/>
    <lineage>
        <taxon>Bacteria</taxon>
        <taxon>Bacillati</taxon>
        <taxon>Actinomycetota</taxon>
        <taxon>Actinomycetes</taxon>
        <taxon>Mycobacteriales</taxon>
        <taxon>Nocardiaceae</taxon>
        <taxon>Rhodococcus</taxon>
    </lineage>
</organism>
<dbReference type="RefSeq" id="WP_073357929.1">
    <property type="nucleotide sequence ID" value="NZ_FNTL01000002.1"/>
</dbReference>
<dbReference type="Proteomes" id="UP000183407">
    <property type="component" value="Unassembled WGS sequence"/>
</dbReference>
<reference evidence="2" key="1">
    <citation type="submission" date="2016-10" db="EMBL/GenBank/DDBJ databases">
        <authorList>
            <person name="Varghese N."/>
        </authorList>
    </citation>
    <scope>NUCLEOTIDE SEQUENCE [LARGE SCALE GENOMIC DNA]</scope>
    <source>
        <strain evidence="2">DSM 44719</strain>
    </source>
</reference>
<proteinExistence type="predicted"/>
<dbReference type="AlphaFoldDB" id="A0A1H4IT61"/>
<evidence type="ECO:0000313" key="1">
    <source>
        <dbReference type="EMBL" id="SEB36478.1"/>
    </source>
</evidence>